<protein>
    <recommendedName>
        <fullName evidence="3">Porin</fullName>
    </recommendedName>
</protein>
<dbReference type="InterPro" id="IPR023614">
    <property type="entry name" value="Porin_dom_sf"/>
</dbReference>
<organism evidence="1 2">
    <name type="scientific">Colwellia echini</name>
    <dbReference type="NCBI Taxonomy" id="1982103"/>
    <lineage>
        <taxon>Bacteria</taxon>
        <taxon>Pseudomonadati</taxon>
        <taxon>Pseudomonadota</taxon>
        <taxon>Gammaproteobacteria</taxon>
        <taxon>Alteromonadales</taxon>
        <taxon>Colwelliaceae</taxon>
        <taxon>Colwellia</taxon>
    </lineage>
</organism>
<name>A0ABY3MSR7_9GAMM</name>
<sequence>MLSILKTNTTTFAELSCFGAITPIKAKIAQQLCISLLSMFSVFAVYADESYIPTSSQDFQLHGFIAVGLIDVDGSDFVNYDGEPSTDLTEIGLNTSYQLTDKVRLAAQVVYLNGGNRYAKGLRIDYALLDWSAYTDELWQANIYLGRFKNNHWLYSSSRVVPFARPSIILPQSVYFDGFRDIAVGSDGAYIKVSHNNDELGNFDFSLSYGKSPISEKQTEILLGHGALGKTIQDYELHGSVYWQPTFSQWRFGLSILNSDFHYKENETFDFFYNADFNFQFYTVNAMYEGEYWEFSGEVYQQRFVTDGFYAPGFHKDSTGQGYYGQTRYKLTPNLTLLARYENFYLDKDDKDGKILQATTGIPYYFAFNNDVTLGLAYEFSSNMEVRVEYHWVEGGGRLTPVVVPNPLINNSEKWTISAIQFMYWF</sequence>
<dbReference type="SUPFAM" id="SSF56935">
    <property type="entry name" value="Porins"/>
    <property type="match status" value="1"/>
</dbReference>
<dbReference type="RefSeq" id="WP_101342794.1">
    <property type="nucleotide sequence ID" value="NZ_PJAI02000039.1"/>
</dbReference>
<evidence type="ECO:0000313" key="2">
    <source>
        <dbReference type="Proteomes" id="UP000815846"/>
    </source>
</evidence>
<accession>A0ABY3MSR7</accession>
<reference evidence="1 2" key="1">
    <citation type="submission" date="2019-08" db="EMBL/GenBank/DDBJ databases">
        <title>Microbe sample from Colwellia echini.</title>
        <authorList>
            <person name="Christiansen L."/>
            <person name="Pathiraja D."/>
            <person name="Schultz-Johansen M."/>
            <person name="Choi I.-G."/>
            <person name="Stougaard P."/>
        </authorList>
    </citation>
    <scope>NUCLEOTIDE SEQUENCE [LARGE SCALE GENOMIC DNA]</scope>
    <source>
        <strain evidence="1 2">A3</strain>
    </source>
</reference>
<dbReference type="EMBL" id="PJAI02000039">
    <property type="protein sequence ID" value="TYK64210.1"/>
    <property type="molecule type" value="Genomic_DNA"/>
</dbReference>
<dbReference type="Gene3D" id="2.40.160.10">
    <property type="entry name" value="Porin"/>
    <property type="match status" value="1"/>
</dbReference>
<evidence type="ECO:0008006" key="3">
    <source>
        <dbReference type="Google" id="ProtNLM"/>
    </source>
</evidence>
<proteinExistence type="predicted"/>
<dbReference type="Proteomes" id="UP000815846">
    <property type="component" value="Unassembled WGS sequence"/>
</dbReference>
<comment type="caution">
    <text evidence="1">The sequence shown here is derived from an EMBL/GenBank/DDBJ whole genome shotgun (WGS) entry which is preliminary data.</text>
</comment>
<evidence type="ECO:0000313" key="1">
    <source>
        <dbReference type="EMBL" id="TYK64210.1"/>
    </source>
</evidence>
<gene>
    <name evidence="1" type="ORF">CWS31_016845</name>
</gene>
<keyword evidence="2" id="KW-1185">Reference proteome</keyword>